<keyword evidence="5 10" id="KW-0145">Chemotaxis</keyword>
<sequence length="154" mass="16919">MKKMMPWIVTALLAITLIAVVVVVLIRLGDQDKNDNTHTAAAAVEKKMTADEIVEVSSELPQIKTNLADPDRIIMVSFSFRLSDKTAKEDFDKIQSITVKPIIIQALADTKAEELNTAKGMKQFNEKLTGLINEALPEPNLKSTSISDIVIAPM</sequence>
<evidence type="ECO:0000256" key="6">
    <source>
        <dbReference type="ARBA" id="ARBA00022692"/>
    </source>
</evidence>
<keyword evidence="8" id="KW-1133">Transmembrane helix</keyword>
<organism evidence="11 12">
    <name type="scientific">Paenibacillus silvae</name>
    <dbReference type="NCBI Taxonomy" id="1325358"/>
    <lineage>
        <taxon>Bacteria</taxon>
        <taxon>Bacillati</taxon>
        <taxon>Bacillota</taxon>
        <taxon>Bacilli</taxon>
        <taxon>Bacillales</taxon>
        <taxon>Paenibacillaceae</taxon>
        <taxon>Paenibacillus</taxon>
    </lineage>
</organism>
<evidence type="ECO:0000256" key="3">
    <source>
        <dbReference type="ARBA" id="ARBA00008281"/>
    </source>
</evidence>
<gene>
    <name evidence="11" type="ORF">GCM10008014_33250</name>
</gene>
<keyword evidence="7 10" id="KW-0283">Flagellar rotation</keyword>
<comment type="function">
    <text evidence="1 10">Controls the rotational direction of flagella during chemotaxis.</text>
</comment>
<dbReference type="Pfam" id="PF03748">
    <property type="entry name" value="FliL"/>
    <property type="match status" value="1"/>
</dbReference>
<evidence type="ECO:0000256" key="9">
    <source>
        <dbReference type="ARBA" id="ARBA00023136"/>
    </source>
</evidence>
<keyword evidence="12" id="KW-1185">Reference proteome</keyword>
<evidence type="ECO:0000256" key="4">
    <source>
        <dbReference type="ARBA" id="ARBA00022475"/>
    </source>
</evidence>
<dbReference type="EMBL" id="BMFU01000004">
    <property type="protein sequence ID" value="GGH59530.1"/>
    <property type="molecule type" value="Genomic_DNA"/>
</dbReference>
<evidence type="ECO:0000313" key="12">
    <source>
        <dbReference type="Proteomes" id="UP000652153"/>
    </source>
</evidence>
<evidence type="ECO:0000256" key="5">
    <source>
        <dbReference type="ARBA" id="ARBA00022500"/>
    </source>
</evidence>
<evidence type="ECO:0000256" key="1">
    <source>
        <dbReference type="ARBA" id="ARBA00002254"/>
    </source>
</evidence>
<evidence type="ECO:0000313" key="11">
    <source>
        <dbReference type="EMBL" id="GGH59530.1"/>
    </source>
</evidence>
<dbReference type="RefSeq" id="WP_188593126.1">
    <property type="nucleotide sequence ID" value="NZ_BMFU01000004.1"/>
</dbReference>
<keyword evidence="9 10" id="KW-0472">Membrane</keyword>
<protein>
    <recommendedName>
        <fullName evidence="10">Flagellar protein FliL</fullName>
    </recommendedName>
</protein>
<evidence type="ECO:0000256" key="2">
    <source>
        <dbReference type="ARBA" id="ARBA00004162"/>
    </source>
</evidence>
<accession>A0ABQ1ZG51</accession>
<comment type="subcellular location">
    <subcellularLocation>
        <location evidence="2">Cell membrane</location>
        <topology evidence="2">Single-pass membrane protein</topology>
    </subcellularLocation>
</comment>
<keyword evidence="6" id="KW-0812">Transmembrane</keyword>
<evidence type="ECO:0000256" key="7">
    <source>
        <dbReference type="ARBA" id="ARBA00022779"/>
    </source>
</evidence>
<comment type="similarity">
    <text evidence="3 10">Belongs to the FliL family.</text>
</comment>
<evidence type="ECO:0000256" key="10">
    <source>
        <dbReference type="RuleBase" id="RU364125"/>
    </source>
</evidence>
<dbReference type="Proteomes" id="UP000652153">
    <property type="component" value="Unassembled WGS sequence"/>
</dbReference>
<name>A0ABQ1ZG51_9BACL</name>
<comment type="caution">
    <text evidence="11">The sequence shown here is derived from an EMBL/GenBank/DDBJ whole genome shotgun (WGS) entry which is preliminary data.</text>
</comment>
<keyword evidence="4 10" id="KW-1003">Cell membrane</keyword>
<reference evidence="12" key="1">
    <citation type="journal article" date="2019" name="Int. J. Syst. Evol. Microbiol.">
        <title>The Global Catalogue of Microorganisms (GCM) 10K type strain sequencing project: providing services to taxonomists for standard genome sequencing and annotation.</title>
        <authorList>
            <consortium name="The Broad Institute Genomics Platform"/>
            <consortium name="The Broad Institute Genome Sequencing Center for Infectious Disease"/>
            <person name="Wu L."/>
            <person name="Ma J."/>
        </authorList>
    </citation>
    <scope>NUCLEOTIDE SEQUENCE [LARGE SCALE GENOMIC DNA]</scope>
    <source>
        <strain evidence="12">CGMCC 1.12770</strain>
    </source>
</reference>
<dbReference type="InterPro" id="IPR005503">
    <property type="entry name" value="FliL"/>
</dbReference>
<proteinExistence type="inferred from homology"/>
<evidence type="ECO:0000256" key="8">
    <source>
        <dbReference type="ARBA" id="ARBA00022989"/>
    </source>
</evidence>